<reference evidence="1 2" key="1">
    <citation type="submission" date="2019-08" db="EMBL/GenBank/DDBJ databases">
        <title>Bioinformatics analysis of the strain L3 and L5.</title>
        <authorList>
            <person name="Li X."/>
        </authorList>
    </citation>
    <scope>NUCLEOTIDE SEQUENCE [LARGE SCALE GENOMIC DNA]</scope>
    <source>
        <strain evidence="1 2">L3</strain>
    </source>
</reference>
<gene>
    <name evidence="1" type="ORF">F0A16_08580</name>
</gene>
<accession>A0A640WEK0</accession>
<dbReference type="RefSeq" id="WP_149434990.1">
    <property type="nucleotide sequence ID" value="NZ_VTPX01000004.1"/>
</dbReference>
<dbReference type="GO" id="GO:0016491">
    <property type="term" value="F:oxidoreductase activity"/>
    <property type="evidence" value="ECO:0007669"/>
    <property type="project" value="InterPro"/>
</dbReference>
<evidence type="ECO:0000313" key="1">
    <source>
        <dbReference type="EMBL" id="KAA0018566.1"/>
    </source>
</evidence>
<dbReference type="SUPFAM" id="SSF89733">
    <property type="entry name" value="L-sulfolactate dehydrogenase-like"/>
    <property type="match status" value="1"/>
</dbReference>
<organism evidence="1 2">
    <name type="scientific">Salinicola corii</name>
    <dbReference type="NCBI Taxonomy" id="2606937"/>
    <lineage>
        <taxon>Bacteria</taxon>
        <taxon>Pseudomonadati</taxon>
        <taxon>Pseudomonadota</taxon>
        <taxon>Gammaproteobacteria</taxon>
        <taxon>Oceanospirillales</taxon>
        <taxon>Halomonadaceae</taxon>
        <taxon>Salinicola</taxon>
    </lineage>
</organism>
<protein>
    <submittedName>
        <fullName evidence="1">Ldh family oxidoreductase</fullName>
    </submittedName>
</protein>
<dbReference type="Gene3D" id="1.10.1530.10">
    <property type="match status" value="1"/>
</dbReference>
<dbReference type="InterPro" id="IPR036111">
    <property type="entry name" value="Mal/L-sulfo/L-lacto_DH-like_sf"/>
</dbReference>
<proteinExistence type="predicted"/>
<sequence length="128" mass="13233">MSRRRLSIAQARELAMQALLGAGVGAREAGATSRALVAAECDGLSSHGLARLPFYLDQILSGKVAGGAVPEVQVSGSVVHVDAGHGLAFPAIASGATASCRWRRSWGSPLSRSGAPITSGWPVIRWSR</sequence>
<dbReference type="Proteomes" id="UP000466024">
    <property type="component" value="Unassembled WGS sequence"/>
</dbReference>
<dbReference type="InterPro" id="IPR003767">
    <property type="entry name" value="Malate/L-lactate_DH-like"/>
</dbReference>
<dbReference type="AlphaFoldDB" id="A0A640WEK0"/>
<comment type="caution">
    <text evidence="1">The sequence shown here is derived from an EMBL/GenBank/DDBJ whole genome shotgun (WGS) entry which is preliminary data.</text>
</comment>
<evidence type="ECO:0000313" key="2">
    <source>
        <dbReference type="Proteomes" id="UP000466024"/>
    </source>
</evidence>
<dbReference type="InterPro" id="IPR043144">
    <property type="entry name" value="Mal/L-sulf/L-lact_DH-like_ah"/>
</dbReference>
<dbReference type="Pfam" id="PF02615">
    <property type="entry name" value="Ldh_2"/>
    <property type="match status" value="1"/>
</dbReference>
<name>A0A640WEK0_9GAMM</name>
<keyword evidence="2" id="KW-1185">Reference proteome</keyword>
<dbReference type="EMBL" id="VTPX01000004">
    <property type="protein sequence ID" value="KAA0018566.1"/>
    <property type="molecule type" value="Genomic_DNA"/>
</dbReference>